<dbReference type="RefSeq" id="WP_356499984.1">
    <property type="nucleotide sequence ID" value="NZ_JBEXIP010000090.1"/>
</dbReference>
<dbReference type="Pfam" id="PF09992">
    <property type="entry name" value="NAGPA"/>
    <property type="match status" value="1"/>
</dbReference>
<reference evidence="4 5" key="1">
    <citation type="submission" date="2024-06" db="EMBL/GenBank/DDBJ databases">
        <title>The Natural Products Discovery Center: Release of the First 8490 Sequenced Strains for Exploring Actinobacteria Biosynthetic Diversity.</title>
        <authorList>
            <person name="Kalkreuter E."/>
            <person name="Kautsar S.A."/>
            <person name="Yang D."/>
            <person name="Bader C.D."/>
            <person name="Teijaro C.N."/>
            <person name="Fluegel L."/>
            <person name="Davis C.M."/>
            <person name="Simpson J.R."/>
            <person name="Lauterbach L."/>
            <person name="Steele A.D."/>
            <person name="Gui C."/>
            <person name="Meng S."/>
            <person name="Li G."/>
            <person name="Viehrig K."/>
            <person name="Ye F."/>
            <person name="Su P."/>
            <person name="Kiefer A.F."/>
            <person name="Nichols A."/>
            <person name="Cepeda A.J."/>
            <person name="Yan W."/>
            <person name="Fan B."/>
            <person name="Jiang Y."/>
            <person name="Adhikari A."/>
            <person name="Zheng C.-J."/>
            <person name="Schuster L."/>
            <person name="Cowan T.M."/>
            <person name="Smanski M.J."/>
            <person name="Chevrette M.G."/>
            <person name="De Carvalho L.P.S."/>
            <person name="Shen B."/>
        </authorList>
    </citation>
    <scope>NUCLEOTIDE SEQUENCE [LARGE SCALE GENOMIC DNA]</scope>
    <source>
        <strain evidence="4 5">NPDC005137</strain>
    </source>
</reference>
<protein>
    <submittedName>
        <fullName evidence="4">Phosphodiester glycosidase family protein</fullName>
    </submittedName>
</protein>
<organism evidence="4 5">
    <name type="scientific">Streptomyces sp. 900116325</name>
    <dbReference type="NCBI Taxonomy" id="3154295"/>
    <lineage>
        <taxon>Bacteria</taxon>
        <taxon>Bacillati</taxon>
        <taxon>Actinomycetota</taxon>
        <taxon>Actinomycetes</taxon>
        <taxon>Kitasatosporales</taxon>
        <taxon>Streptomycetaceae</taxon>
        <taxon>Streptomyces</taxon>
    </lineage>
</organism>
<accession>A0ABV2UMR3</accession>
<evidence type="ECO:0000259" key="3">
    <source>
        <dbReference type="Pfam" id="PF09992"/>
    </source>
</evidence>
<dbReference type="PANTHER" id="PTHR40446:SF2">
    <property type="entry name" value="N-ACETYLGLUCOSAMINE-1-PHOSPHODIESTER ALPHA-N-ACETYLGLUCOSAMINIDASE"/>
    <property type="match status" value="1"/>
</dbReference>
<dbReference type="InterPro" id="IPR018711">
    <property type="entry name" value="NAGPA"/>
</dbReference>
<evidence type="ECO:0000313" key="4">
    <source>
        <dbReference type="EMBL" id="MET8439116.1"/>
    </source>
</evidence>
<evidence type="ECO:0000313" key="5">
    <source>
        <dbReference type="Proteomes" id="UP001550044"/>
    </source>
</evidence>
<dbReference type="Proteomes" id="UP001550044">
    <property type="component" value="Unassembled WGS sequence"/>
</dbReference>
<sequence>MMRSVGRARTVVTAAATVGAVVAGAGLGQATALDKVRLADDVSVAPGISYRAFSVTGSHGVVSGHLVTADLTDRHVSVDLLTPGTVSSRVKLSQMAAAQGAVAGVNADFFNIEESQHVGVAPTNSAVGPAIAHGEALKAAVPDGQRFGPGLPPGTSTRDVIGVGSDKRARLDELTLQGSVSTKSGSFDLGGFNQYAIPVSGVGAFTPKWGEVSRQRSVCGTDTVRAAACSTDTYEVTVHNGRVVSGSPTIGAGAIAEDTVVLVGREAGADRLRALRTGDEVKVSDQLKTASGKQFQFAVGGFPVLRDGEPLPGLDTKAAATRTGAGVGDHGQLLYLLVLDGNAESGSGLTVAEVADVLGTVGADAGVNLDGGGSSTLVTRDPVTGTPLVRNHPTGGAERPVPEGIGLFSR</sequence>
<feature type="signal peptide" evidence="2">
    <location>
        <begin position="1"/>
        <end position="25"/>
    </location>
</feature>
<feature type="domain" description="Phosphodiester glycosidase" evidence="3">
    <location>
        <begin position="235"/>
        <end position="408"/>
    </location>
</feature>
<gene>
    <name evidence="4" type="ORF">ABZV61_41980</name>
</gene>
<dbReference type="PANTHER" id="PTHR40446">
    <property type="entry name" value="N-ACETYLGLUCOSAMINE-1-PHOSPHODIESTER ALPHA-N-ACETYLGLUCOSAMINIDASE"/>
    <property type="match status" value="1"/>
</dbReference>
<keyword evidence="2" id="KW-0732">Signal</keyword>
<proteinExistence type="predicted"/>
<evidence type="ECO:0000256" key="1">
    <source>
        <dbReference type="SAM" id="MobiDB-lite"/>
    </source>
</evidence>
<feature type="chain" id="PRO_5046003925" evidence="2">
    <location>
        <begin position="26"/>
        <end position="410"/>
    </location>
</feature>
<evidence type="ECO:0000256" key="2">
    <source>
        <dbReference type="SAM" id="SignalP"/>
    </source>
</evidence>
<dbReference type="EMBL" id="JBEXIP010000090">
    <property type="protein sequence ID" value="MET8439116.1"/>
    <property type="molecule type" value="Genomic_DNA"/>
</dbReference>
<comment type="caution">
    <text evidence="4">The sequence shown here is derived from an EMBL/GenBank/DDBJ whole genome shotgun (WGS) entry which is preliminary data.</text>
</comment>
<keyword evidence="4" id="KW-0378">Hydrolase</keyword>
<feature type="region of interest" description="Disordered" evidence="1">
    <location>
        <begin position="373"/>
        <end position="410"/>
    </location>
</feature>
<keyword evidence="4" id="KW-0326">Glycosidase</keyword>
<dbReference type="GO" id="GO:0016798">
    <property type="term" value="F:hydrolase activity, acting on glycosyl bonds"/>
    <property type="evidence" value="ECO:0007669"/>
    <property type="project" value="UniProtKB-KW"/>
</dbReference>
<name>A0ABV2UMR3_9ACTN</name>
<keyword evidence="5" id="KW-1185">Reference proteome</keyword>